<accession>A0A8T0FWG7</accession>
<keyword evidence="3" id="KW-1185">Reference proteome</keyword>
<dbReference type="EMBL" id="JABXBU010000002">
    <property type="protein sequence ID" value="KAF8794615.1"/>
    <property type="molecule type" value="Genomic_DNA"/>
</dbReference>
<dbReference type="AlphaFoldDB" id="A0A8T0FWG7"/>
<feature type="domain" description="N-acetyltransferase" evidence="1">
    <location>
        <begin position="31"/>
        <end position="173"/>
    </location>
</feature>
<dbReference type="InterPro" id="IPR000182">
    <property type="entry name" value="GNAT_dom"/>
</dbReference>
<dbReference type="PANTHER" id="PTHR47237">
    <property type="entry name" value="SLL0310 PROTEIN"/>
    <property type="match status" value="1"/>
</dbReference>
<evidence type="ECO:0000313" key="3">
    <source>
        <dbReference type="Proteomes" id="UP000807504"/>
    </source>
</evidence>
<evidence type="ECO:0000313" key="2">
    <source>
        <dbReference type="EMBL" id="KAF8794615.1"/>
    </source>
</evidence>
<dbReference type="PROSITE" id="PS51186">
    <property type="entry name" value="GNAT"/>
    <property type="match status" value="1"/>
</dbReference>
<dbReference type="Gene3D" id="3.40.630.30">
    <property type="match status" value="1"/>
</dbReference>
<dbReference type="Proteomes" id="UP000807504">
    <property type="component" value="Unassembled WGS sequence"/>
</dbReference>
<reference evidence="2" key="1">
    <citation type="journal article" date="2020" name="bioRxiv">
        <title>Chromosome-level reference genome of the European wasp spider Argiope bruennichi: a resource for studies on range expansion and evolutionary adaptation.</title>
        <authorList>
            <person name="Sheffer M.M."/>
            <person name="Hoppe A."/>
            <person name="Krehenwinkel H."/>
            <person name="Uhl G."/>
            <person name="Kuss A.W."/>
            <person name="Jensen L."/>
            <person name="Jensen C."/>
            <person name="Gillespie R.G."/>
            <person name="Hoff K.J."/>
            <person name="Prost S."/>
        </authorList>
    </citation>
    <scope>NUCLEOTIDE SEQUENCE</scope>
</reference>
<dbReference type="PANTHER" id="PTHR47237:SF1">
    <property type="entry name" value="SLL0310 PROTEIN"/>
    <property type="match status" value="1"/>
</dbReference>
<reference evidence="2" key="2">
    <citation type="submission" date="2020-06" db="EMBL/GenBank/DDBJ databases">
        <authorList>
            <person name="Sheffer M."/>
        </authorList>
    </citation>
    <scope>NUCLEOTIDE SEQUENCE</scope>
</reference>
<gene>
    <name evidence="2" type="ORF">HNY73_002582</name>
</gene>
<evidence type="ECO:0000259" key="1">
    <source>
        <dbReference type="PROSITE" id="PS51186"/>
    </source>
</evidence>
<dbReference type="InterPro" id="IPR041496">
    <property type="entry name" value="YitH/HolE_GNAT"/>
</dbReference>
<proteinExistence type="predicted"/>
<dbReference type="SUPFAM" id="SSF55729">
    <property type="entry name" value="Acyl-CoA N-acyltransferases (Nat)"/>
    <property type="match status" value="1"/>
</dbReference>
<dbReference type="InterPro" id="IPR052729">
    <property type="entry name" value="Acyl/Acetyltrans_Enzymes"/>
</dbReference>
<dbReference type="Pfam" id="PF18014">
    <property type="entry name" value="Acetyltransf_18"/>
    <property type="match status" value="1"/>
</dbReference>
<dbReference type="InterPro" id="IPR016181">
    <property type="entry name" value="Acyl_CoA_acyltransferase"/>
</dbReference>
<protein>
    <recommendedName>
        <fullName evidence="1">N-acetyltransferase domain-containing protein</fullName>
    </recommendedName>
</protein>
<comment type="caution">
    <text evidence="2">The sequence shown here is derived from an EMBL/GenBank/DDBJ whole genome shotgun (WGS) entry which is preliminary data.</text>
</comment>
<organism evidence="2 3">
    <name type="scientific">Argiope bruennichi</name>
    <name type="common">Wasp spider</name>
    <name type="synonym">Aranea bruennichi</name>
    <dbReference type="NCBI Taxonomy" id="94029"/>
    <lineage>
        <taxon>Eukaryota</taxon>
        <taxon>Metazoa</taxon>
        <taxon>Ecdysozoa</taxon>
        <taxon>Arthropoda</taxon>
        <taxon>Chelicerata</taxon>
        <taxon>Arachnida</taxon>
        <taxon>Araneae</taxon>
        <taxon>Araneomorphae</taxon>
        <taxon>Entelegynae</taxon>
        <taxon>Araneoidea</taxon>
        <taxon>Araneidae</taxon>
        <taxon>Argiope</taxon>
    </lineage>
</organism>
<dbReference type="GO" id="GO:0016747">
    <property type="term" value="F:acyltransferase activity, transferring groups other than amino-acyl groups"/>
    <property type="evidence" value="ECO:0007669"/>
    <property type="project" value="InterPro"/>
</dbReference>
<dbReference type="Gene3D" id="3.40.630.90">
    <property type="match status" value="1"/>
</dbReference>
<sequence>MYRAIREISRCFSSVARQKNVDSKKLQNSSYTVRSVRSEDIPELAELARENFFQFPVSSLKFWSQLDPDGIKVAVNQVGKVVGVCSTVKNSENLYFGGMFIVQEKSRDADVGRKLTNECHEHAGNSNIGVNCSRTKMGLFKRRGVEIIETDWKSLEYETYNPVKPCVLSDDLPAGVEILPFQASYMEAVLTYDRLLVGYERRSTIETSCTDKECNKTLVAMKDGRCVGFGSIKLNILGLGRVGPLYADDASIAEAMVKRLITDMPEANGFTMVTVSSNILGNMILEKLQIPVHDNIYRLYKKEKLKVDTNKIFAHFDIDFSFF</sequence>
<name>A0A8T0FWG7_ARGBR</name>